<keyword evidence="3" id="KW-0235">DNA replication</keyword>
<comment type="caution">
    <text evidence="11">The sequence shown here is derived from an EMBL/GenBank/DDBJ whole genome shotgun (WGS) entry which is preliminary data.</text>
</comment>
<dbReference type="InterPro" id="IPR012340">
    <property type="entry name" value="NA-bd_OB-fold"/>
</dbReference>
<dbReference type="AlphaFoldDB" id="A0AAV9I3Z0"/>
<dbReference type="PANTHER" id="PTHR13454:SF11">
    <property type="entry name" value="PROTEIN MCM10 HOMOLOG"/>
    <property type="match status" value="1"/>
</dbReference>
<dbReference type="Pfam" id="PF22379">
    <property type="entry name" value="OB_MCM10"/>
    <property type="match status" value="1"/>
</dbReference>
<evidence type="ECO:0000256" key="3">
    <source>
        <dbReference type="ARBA" id="ARBA00022705"/>
    </source>
</evidence>
<evidence type="ECO:0000259" key="10">
    <source>
        <dbReference type="Pfam" id="PF22379"/>
    </source>
</evidence>
<dbReference type="PANTHER" id="PTHR13454">
    <property type="entry name" value="PROTEIN MCM10 HOMOLOG"/>
    <property type="match status" value="1"/>
</dbReference>
<comment type="subcellular location">
    <subcellularLocation>
        <location evidence="1">Nucleus</location>
    </subcellularLocation>
</comment>
<keyword evidence="4" id="KW-0479">Metal-binding</keyword>
<comment type="similarity">
    <text evidence="2">Belongs to the MCM10 family.</text>
</comment>
<feature type="domain" description="Zinc finger Mcm10/DnaG-type" evidence="9">
    <location>
        <begin position="225"/>
        <end position="269"/>
    </location>
</feature>
<dbReference type="InterPro" id="IPR015408">
    <property type="entry name" value="Znf_Mcm10/DnaG"/>
</dbReference>
<evidence type="ECO:0000256" key="6">
    <source>
        <dbReference type="ARBA" id="ARBA00022833"/>
    </source>
</evidence>
<keyword evidence="12" id="KW-1185">Reference proteome</keyword>
<dbReference type="EMBL" id="JANCYU010000015">
    <property type="protein sequence ID" value="KAK4523473.1"/>
    <property type="molecule type" value="Genomic_DNA"/>
</dbReference>
<evidence type="ECO:0000313" key="12">
    <source>
        <dbReference type="Proteomes" id="UP001300502"/>
    </source>
</evidence>
<dbReference type="GO" id="GO:0003697">
    <property type="term" value="F:single-stranded DNA binding"/>
    <property type="evidence" value="ECO:0007669"/>
    <property type="project" value="InterPro"/>
</dbReference>
<keyword evidence="7" id="KW-0539">Nucleus</keyword>
<feature type="region of interest" description="Disordered" evidence="8">
    <location>
        <begin position="373"/>
        <end position="392"/>
    </location>
</feature>
<reference evidence="11 12" key="1">
    <citation type="submission" date="2022-07" db="EMBL/GenBank/DDBJ databases">
        <title>Genome-wide signatures of adaptation to extreme environments.</title>
        <authorList>
            <person name="Cho C.H."/>
            <person name="Yoon H.S."/>
        </authorList>
    </citation>
    <scope>NUCLEOTIDE SEQUENCE [LARGE SCALE GENOMIC DNA]</scope>
    <source>
        <strain evidence="11 12">108.79 E11</strain>
    </source>
</reference>
<evidence type="ECO:0000256" key="5">
    <source>
        <dbReference type="ARBA" id="ARBA00022771"/>
    </source>
</evidence>
<evidence type="ECO:0000256" key="2">
    <source>
        <dbReference type="ARBA" id="ARBA00009679"/>
    </source>
</evidence>
<sequence>MDPVQALERNRHLQRLVYLDPVTPVAKQSKKVPKDEQDVDLFDSLLETRNLKKNKLVQVTTSSVGFSTCKNANSRSFAESRKQGEDVVIPIALSSHSVEQSLLKVFLKDKVVCSYQNLHNYLENQKTVDSQWSDDFVLFGCIWDKTSVREGKHGFKFAVCKLCDMQGNSASLLTMLLTRQACDSFWKENPGTVLMIISPKVLKPRSHGDGCAIQVDKANQIWILGKAEHYGFCPAVRKDGTVCGVCIDTRFGTRCAYHENLNIRSKTSTKRPELNSVPTASAIHPRKHMKPARYQNLSKGAFNVSLGNKKACVLLNNLEGSRDSHPGQAQVKKVLQSSAIQQGRHSHGMRYLNNLKEKTSFQGNVASCVEEALPEKVEQHEEQSIELTDDEE</sequence>
<evidence type="ECO:0000256" key="8">
    <source>
        <dbReference type="SAM" id="MobiDB-lite"/>
    </source>
</evidence>
<evidence type="ECO:0000313" key="11">
    <source>
        <dbReference type="EMBL" id="KAK4523473.1"/>
    </source>
</evidence>
<name>A0AAV9I3Z0_9RHOD</name>
<dbReference type="GO" id="GO:0003688">
    <property type="term" value="F:DNA replication origin binding"/>
    <property type="evidence" value="ECO:0007669"/>
    <property type="project" value="TreeGrafter"/>
</dbReference>
<dbReference type="InterPro" id="IPR040184">
    <property type="entry name" value="Mcm10"/>
</dbReference>
<dbReference type="GO" id="GO:0043596">
    <property type="term" value="C:nuclear replication fork"/>
    <property type="evidence" value="ECO:0007669"/>
    <property type="project" value="TreeGrafter"/>
</dbReference>
<evidence type="ECO:0000256" key="1">
    <source>
        <dbReference type="ARBA" id="ARBA00004123"/>
    </source>
</evidence>
<dbReference type="Gene3D" id="2.40.50.140">
    <property type="entry name" value="Nucleic acid-binding proteins"/>
    <property type="match status" value="1"/>
</dbReference>
<protein>
    <recommendedName>
        <fullName evidence="13">Zinc finger Mcm10/DnaG-type domain-containing protein</fullName>
    </recommendedName>
</protein>
<evidence type="ECO:0000259" key="9">
    <source>
        <dbReference type="Pfam" id="PF09329"/>
    </source>
</evidence>
<dbReference type="GO" id="GO:0008270">
    <property type="term" value="F:zinc ion binding"/>
    <property type="evidence" value="ECO:0007669"/>
    <property type="project" value="UniProtKB-KW"/>
</dbReference>
<evidence type="ECO:0000256" key="7">
    <source>
        <dbReference type="ARBA" id="ARBA00023242"/>
    </source>
</evidence>
<dbReference type="Pfam" id="PF09329">
    <property type="entry name" value="zf-primase"/>
    <property type="match status" value="1"/>
</dbReference>
<evidence type="ECO:0008006" key="13">
    <source>
        <dbReference type="Google" id="ProtNLM"/>
    </source>
</evidence>
<dbReference type="GO" id="GO:0006270">
    <property type="term" value="P:DNA replication initiation"/>
    <property type="evidence" value="ECO:0007669"/>
    <property type="project" value="InterPro"/>
</dbReference>
<organism evidence="11 12">
    <name type="scientific">Galdieria yellowstonensis</name>
    <dbReference type="NCBI Taxonomy" id="3028027"/>
    <lineage>
        <taxon>Eukaryota</taxon>
        <taxon>Rhodophyta</taxon>
        <taxon>Bangiophyceae</taxon>
        <taxon>Galdieriales</taxon>
        <taxon>Galdieriaceae</taxon>
        <taxon>Galdieria</taxon>
    </lineage>
</organism>
<evidence type="ECO:0000256" key="4">
    <source>
        <dbReference type="ARBA" id="ARBA00022723"/>
    </source>
</evidence>
<feature type="compositionally biased region" description="Basic and acidic residues" evidence="8">
    <location>
        <begin position="373"/>
        <end position="383"/>
    </location>
</feature>
<dbReference type="InterPro" id="IPR055065">
    <property type="entry name" value="OB_MCM10"/>
</dbReference>
<accession>A0AAV9I3Z0</accession>
<proteinExistence type="inferred from homology"/>
<dbReference type="Proteomes" id="UP001300502">
    <property type="component" value="Unassembled WGS sequence"/>
</dbReference>
<keyword evidence="5" id="KW-0863">Zinc-finger</keyword>
<keyword evidence="6" id="KW-0862">Zinc</keyword>
<gene>
    <name evidence="11" type="ORF">GAYE_PCTG60G1369</name>
</gene>
<feature type="domain" description="MCM10 OB-fold" evidence="10">
    <location>
        <begin position="97"/>
        <end position="221"/>
    </location>
</feature>